<evidence type="ECO:0000313" key="3">
    <source>
        <dbReference type="Proteomes" id="UP001607157"/>
    </source>
</evidence>
<dbReference type="EMBL" id="JBIHMM010000007">
    <property type="protein sequence ID" value="MFH0255407.1"/>
    <property type="molecule type" value="Genomic_DNA"/>
</dbReference>
<keyword evidence="3" id="KW-1185">Reference proteome</keyword>
<dbReference type="RefSeq" id="WP_377172886.1">
    <property type="nucleotide sequence ID" value="NZ_JBHTJC010000006.1"/>
</dbReference>
<sequence>MDKLTVFFGILSGTAISGALIAICVALGYPALWVVLVSIVLGFSIAWPGARIAANGVRAWQGKAQDRSTRTDPTE</sequence>
<reference evidence="2 3" key="1">
    <citation type="submission" date="2024-10" db="EMBL/GenBank/DDBJ databases">
        <authorList>
            <person name="Yang X.-N."/>
        </authorList>
    </citation>
    <scope>NUCLEOTIDE SEQUENCE [LARGE SCALE GENOMIC DNA]</scope>
    <source>
        <strain evidence="2 3">CAU 1059</strain>
    </source>
</reference>
<evidence type="ECO:0000313" key="2">
    <source>
        <dbReference type="EMBL" id="MFH0255407.1"/>
    </source>
</evidence>
<accession>A0ABW7IB63</accession>
<organism evidence="2 3">
    <name type="scientific">Roseovarius aquimarinus</name>
    <dbReference type="NCBI Taxonomy" id="1229156"/>
    <lineage>
        <taxon>Bacteria</taxon>
        <taxon>Pseudomonadati</taxon>
        <taxon>Pseudomonadota</taxon>
        <taxon>Alphaproteobacteria</taxon>
        <taxon>Rhodobacterales</taxon>
        <taxon>Roseobacteraceae</taxon>
        <taxon>Roseovarius</taxon>
    </lineage>
</organism>
<keyword evidence="1" id="KW-0472">Membrane</keyword>
<evidence type="ECO:0000256" key="1">
    <source>
        <dbReference type="SAM" id="Phobius"/>
    </source>
</evidence>
<feature type="transmembrane region" description="Helical" evidence="1">
    <location>
        <begin position="31"/>
        <end position="50"/>
    </location>
</feature>
<keyword evidence="1" id="KW-0812">Transmembrane</keyword>
<keyword evidence="1" id="KW-1133">Transmembrane helix</keyword>
<comment type="caution">
    <text evidence="2">The sequence shown here is derived from an EMBL/GenBank/DDBJ whole genome shotgun (WGS) entry which is preliminary data.</text>
</comment>
<proteinExistence type="predicted"/>
<protein>
    <recommendedName>
        <fullName evidence="4">CTP synthetase</fullName>
    </recommendedName>
</protein>
<evidence type="ECO:0008006" key="4">
    <source>
        <dbReference type="Google" id="ProtNLM"/>
    </source>
</evidence>
<gene>
    <name evidence="2" type="ORF">ACGRVM_15985</name>
</gene>
<name>A0ABW7IB63_9RHOB</name>
<dbReference type="Proteomes" id="UP001607157">
    <property type="component" value="Unassembled WGS sequence"/>
</dbReference>